<dbReference type="GO" id="GO:0005737">
    <property type="term" value="C:cytoplasm"/>
    <property type="evidence" value="ECO:0007669"/>
    <property type="project" value="TreeGrafter"/>
</dbReference>
<reference evidence="3 4" key="1">
    <citation type="journal article" date="2018" name="Mol. Biol. Evol.">
        <title>Broad Genomic Sampling Reveals a Smut Pathogenic Ancestry of the Fungal Clade Ustilaginomycotina.</title>
        <authorList>
            <person name="Kijpornyongpan T."/>
            <person name="Mondo S.J."/>
            <person name="Barry K."/>
            <person name="Sandor L."/>
            <person name="Lee J."/>
            <person name="Lipzen A."/>
            <person name="Pangilinan J."/>
            <person name="LaButti K."/>
            <person name="Hainaut M."/>
            <person name="Henrissat B."/>
            <person name="Grigoriev I.V."/>
            <person name="Spatafora J.W."/>
            <person name="Aime M.C."/>
        </authorList>
    </citation>
    <scope>NUCLEOTIDE SEQUENCE [LARGE SCALE GENOMIC DNA]</scope>
    <source>
        <strain evidence="3 4">MCA 5214</strain>
    </source>
</reference>
<dbReference type="Pfam" id="PF07992">
    <property type="entry name" value="Pyr_redox_2"/>
    <property type="match status" value="1"/>
</dbReference>
<dbReference type="PANTHER" id="PTHR43735">
    <property type="entry name" value="APOPTOSIS-INDUCING FACTOR 1"/>
    <property type="match status" value="1"/>
</dbReference>
<proteinExistence type="predicted"/>
<evidence type="ECO:0000313" key="4">
    <source>
        <dbReference type="Proteomes" id="UP000245884"/>
    </source>
</evidence>
<dbReference type="GeneID" id="37030731"/>
<dbReference type="STRING" id="1569628.A0A316UJ85"/>
<keyword evidence="4" id="KW-1185">Reference proteome</keyword>
<dbReference type="OrthoDB" id="202203at2759"/>
<name>A0A316UJ85_9BASI</name>
<dbReference type="Gene3D" id="3.50.50.60">
    <property type="entry name" value="FAD/NAD(P)-binding domain"/>
    <property type="match status" value="2"/>
</dbReference>
<evidence type="ECO:0000259" key="2">
    <source>
        <dbReference type="Pfam" id="PF07992"/>
    </source>
</evidence>
<evidence type="ECO:0000256" key="1">
    <source>
        <dbReference type="SAM" id="MobiDB-lite"/>
    </source>
</evidence>
<dbReference type="GO" id="GO:0004174">
    <property type="term" value="F:electron-transferring-flavoprotein dehydrogenase activity"/>
    <property type="evidence" value="ECO:0007669"/>
    <property type="project" value="TreeGrafter"/>
</dbReference>
<dbReference type="SUPFAM" id="SSF51905">
    <property type="entry name" value="FAD/NAD(P)-binding domain"/>
    <property type="match status" value="2"/>
</dbReference>
<dbReference type="Proteomes" id="UP000245884">
    <property type="component" value="Unassembled WGS sequence"/>
</dbReference>
<dbReference type="GO" id="GO:0050660">
    <property type="term" value="F:flavin adenine dinucleotide binding"/>
    <property type="evidence" value="ECO:0007669"/>
    <property type="project" value="TreeGrafter"/>
</dbReference>
<dbReference type="InterPro" id="IPR036188">
    <property type="entry name" value="FAD/NAD-bd_sf"/>
</dbReference>
<gene>
    <name evidence="3" type="ORF">BDZ90DRAFT_275898</name>
</gene>
<feature type="compositionally biased region" description="Polar residues" evidence="1">
    <location>
        <begin position="208"/>
        <end position="221"/>
    </location>
</feature>
<dbReference type="PANTHER" id="PTHR43735:SF2">
    <property type="entry name" value="FE-REGULATED PROTEIN 8"/>
    <property type="match status" value="1"/>
</dbReference>
<feature type="region of interest" description="Disordered" evidence="1">
    <location>
        <begin position="437"/>
        <end position="469"/>
    </location>
</feature>
<dbReference type="RefSeq" id="XP_025359938.1">
    <property type="nucleotide sequence ID" value="XM_025508908.1"/>
</dbReference>
<feature type="domain" description="FAD/NAD(P)-binding" evidence="2">
    <location>
        <begin position="273"/>
        <end position="418"/>
    </location>
</feature>
<feature type="region of interest" description="Disordered" evidence="1">
    <location>
        <begin position="188"/>
        <end position="225"/>
    </location>
</feature>
<dbReference type="EMBL" id="KZ819676">
    <property type="protein sequence ID" value="PWN25326.1"/>
    <property type="molecule type" value="Genomic_DNA"/>
</dbReference>
<sequence>MPSILPSSSTSSAQSATPAYKPTKTVLVVGASYAGYRATQKLVQRLPPGWRVVCLERNTHMNHLYAFPRVSVLPTHEQKVFIPYTNIFTSIDGVEPPAHAATAGHALIHGCLTKLDFKPAPARPGALPYGRGVATYRLLQEGAACCRSKEAQSAAARGEELTIRYDYLVYALGCNLPPPINVWSTASNAKDAEEEETTKGAEEPSLSAEVNNGSESISSPPAENIAPSLPSTTCCMSSLSLSSSPSSSAPTPCRGSKTEGVAWLRTMQSRIRSSRRIVVIGAGALGVQFATDIASLYGTASYTPPRGPVEGVAPKEVTLLCSRDRLLPRFGAWMHRKAHEALQELGIDVRFNARADLNPAALALEGKEGTEKIVRTTGEHGQEFRADLVLFCTGQEPTTAYLREALARAVAEEGGEEVAAVCPRTRLATVNRYLQLSLPPREEGDSENKGGMPESAGLSSSGDPFDPTTIGIAAAASRSQQPRTTPLIDNVFVVGDCCDAFGALNAGHTAWGQANTATENIVRLVQAGTQGQGEAPSQAVELEAYTPPPPGIKVSLGLDKGIRQYQGLFEEKKGAEDCKEDLNTGIMWTSRGFVEGGVTGDWSE</sequence>
<organism evidence="3 4">
    <name type="scientific">Jaminaea rosea</name>
    <dbReference type="NCBI Taxonomy" id="1569628"/>
    <lineage>
        <taxon>Eukaryota</taxon>
        <taxon>Fungi</taxon>
        <taxon>Dikarya</taxon>
        <taxon>Basidiomycota</taxon>
        <taxon>Ustilaginomycotina</taxon>
        <taxon>Exobasidiomycetes</taxon>
        <taxon>Microstromatales</taxon>
        <taxon>Microstromatales incertae sedis</taxon>
        <taxon>Jaminaea</taxon>
    </lineage>
</organism>
<protein>
    <submittedName>
        <fullName evidence="3">FAD/NAD(P)-binding domain-containing protein</fullName>
    </submittedName>
</protein>
<accession>A0A316UJ85</accession>
<evidence type="ECO:0000313" key="3">
    <source>
        <dbReference type="EMBL" id="PWN25326.1"/>
    </source>
</evidence>
<dbReference type="InterPro" id="IPR023753">
    <property type="entry name" value="FAD/NAD-binding_dom"/>
</dbReference>
<dbReference type="AlphaFoldDB" id="A0A316UJ85"/>
<dbReference type="Gene3D" id="3.50.50.100">
    <property type="match status" value="1"/>
</dbReference>